<evidence type="ECO:0000259" key="3">
    <source>
        <dbReference type="SMART" id="SM01329"/>
    </source>
</evidence>
<dbReference type="InterPro" id="IPR019818">
    <property type="entry name" value="IsoCit/isopropylmalate_DH_CS"/>
</dbReference>
<name>A0ABY9TC80_BREBE</name>
<dbReference type="SMART" id="SM01329">
    <property type="entry name" value="Iso_dh"/>
    <property type="match status" value="1"/>
</dbReference>
<dbReference type="Pfam" id="PF00180">
    <property type="entry name" value="Iso_dh"/>
    <property type="match status" value="1"/>
</dbReference>
<dbReference type="Gene3D" id="3.40.718.10">
    <property type="entry name" value="Isopropylmalate Dehydrogenase"/>
    <property type="match status" value="1"/>
</dbReference>
<keyword evidence="5" id="KW-1185">Reference proteome</keyword>
<evidence type="ECO:0000313" key="4">
    <source>
        <dbReference type="EMBL" id="WNC17464.1"/>
    </source>
</evidence>
<sequence>MATYRIGVLRGDGIGPEIVEATVAIIAAAAEHAGTTAFDFVSLPMGWEAIEKHGEPIPDVTKEALLKCHGWIMGPHDSSSYPAEHREKRNPSGELRHHFDLYANIRPSKTMAGIKSVVGEADLVIFRENTEGFYPDRNMYAGLGEYMINPDIAIVNGVFTRKAAERIAHAAFRMAMQRRRKVTIVHKANVIRLGYGLFLDTCREVGKQYPEVTVEDYHIDAMAAHLVRRARDFDVIVTTNMFGDILSDLAGELVGSLGLAPSINTNDQQAMAQAAHGSAPDIAGRNIANPVGELLSTVMLLDWLAERHEDRELYQVARLAENAMTVTMQEGICTADLGGTASTTEFTEAIIQRIRQSPRNGEKGV</sequence>
<evidence type="ECO:0000313" key="5">
    <source>
        <dbReference type="Proteomes" id="UP001256827"/>
    </source>
</evidence>
<dbReference type="PROSITE" id="PS00470">
    <property type="entry name" value="IDH_IMDH"/>
    <property type="match status" value="1"/>
</dbReference>
<evidence type="ECO:0000256" key="1">
    <source>
        <dbReference type="ARBA" id="ARBA00007769"/>
    </source>
</evidence>
<reference evidence="4 5" key="1">
    <citation type="submission" date="2023-09" db="EMBL/GenBank/DDBJ databases">
        <title>Complete Genome and Methylome dissection of Bacillus brevis NEB573 original source of BbsI restriction endonuclease.</title>
        <authorList>
            <person name="Fomenkov A."/>
            <person name="Roberts R.D."/>
        </authorList>
    </citation>
    <scope>NUCLEOTIDE SEQUENCE [LARGE SCALE GENOMIC DNA]</scope>
    <source>
        <strain evidence="4 5">NEB573</strain>
    </source>
</reference>
<dbReference type="PANTHER" id="PTHR11835">
    <property type="entry name" value="DECARBOXYLATING DEHYDROGENASES-ISOCITRATE, ISOPROPYLMALATE, TARTRATE"/>
    <property type="match status" value="1"/>
</dbReference>
<gene>
    <name evidence="4" type="ORF">RGB73_14505</name>
</gene>
<accession>A0ABY9TC80</accession>
<dbReference type="RefSeq" id="WP_310773515.1">
    <property type="nucleotide sequence ID" value="NZ_CP134050.1"/>
</dbReference>
<protein>
    <submittedName>
        <fullName evidence="4">Isocitrate/isopropylmalate dehydrogenase family protein</fullName>
    </submittedName>
</protein>
<dbReference type="PANTHER" id="PTHR11835:SF34">
    <property type="entry name" value="ISOCITRATE DEHYDROGENASE [NAD] SUBUNIT ALPHA, MITOCHONDRIAL"/>
    <property type="match status" value="1"/>
</dbReference>
<comment type="similarity">
    <text evidence="1">Belongs to the isocitrate and isopropylmalate dehydrogenases family.</text>
</comment>
<evidence type="ECO:0000256" key="2">
    <source>
        <dbReference type="ARBA" id="ARBA00023002"/>
    </source>
</evidence>
<dbReference type="Proteomes" id="UP001256827">
    <property type="component" value="Chromosome"/>
</dbReference>
<dbReference type="InterPro" id="IPR024084">
    <property type="entry name" value="IsoPropMal-DH-like_dom"/>
</dbReference>
<organism evidence="4 5">
    <name type="scientific">Brevibacillus brevis</name>
    <name type="common">Bacillus brevis</name>
    <dbReference type="NCBI Taxonomy" id="1393"/>
    <lineage>
        <taxon>Bacteria</taxon>
        <taxon>Bacillati</taxon>
        <taxon>Bacillota</taxon>
        <taxon>Bacilli</taxon>
        <taxon>Bacillales</taxon>
        <taxon>Paenibacillaceae</taxon>
        <taxon>Brevibacillus</taxon>
    </lineage>
</organism>
<proteinExistence type="inferred from homology"/>
<keyword evidence="2" id="KW-0560">Oxidoreductase</keyword>
<dbReference type="SUPFAM" id="SSF53659">
    <property type="entry name" value="Isocitrate/Isopropylmalate dehydrogenase-like"/>
    <property type="match status" value="1"/>
</dbReference>
<feature type="domain" description="Isopropylmalate dehydrogenase-like" evidence="3">
    <location>
        <begin position="5"/>
        <end position="350"/>
    </location>
</feature>
<dbReference type="EMBL" id="CP134050">
    <property type="protein sequence ID" value="WNC17464.1"/>
    <property type="molecule type" value="Genomic_DNA"/>
</dbReference>